<keyword evidence="2" id="KW-1185">Reference proteome</keyword>
<protein>
    <submittedName>
        <fullName evidence="1">Uncharacterized protein</fullName>
    </submittedName>
</protein>
<reference evidence="1 2" key="1">
    <citation type="journal article" date="2019" name="J. Gen. Appl. Microbiol.">
        <title>Aerobic degradation of cis-dichloroethene by the marine bacterium Marinobacter salsuginis strain 5N-3.</title>
        <authorList>
            <person name="Inoue Y."/>
            <person name="Fukunaga Y."/>
            <person name="Katsumata H."/>
            <person name="Ohji S."/>
            <person name="Hosoyama A."/>
            <person name="Mori K."/>
            <person name="Ando K."/>
        </authorList>
    </citation>
    <scope>NUCLEOTIDE SEQUENCE [LARGE SCALE GENOMIC DNA]</scope>
    <source>
        <strain evidence="1 2">5N-3</strain>
    </source>
</reference>
<proteinExistence type="predicted"/>
<evidence type="ECO:0000313" key="1">
    <source>
        <dbReference type="EMBL" id="GBO83667.1"/>
    </source>
</evidence>
<dbReference type="EMBL" id="BGZH01000001">
    <property type="protein sequence ID" value="GBO83667.1"/>
    <property type="molecule type" value="Genomic_DNA"/>
</dbReference>
<dbReference type="AlphaFoldDB" id="A0A5M3PLC6"/>
<organism evidence="1 2">
    <name type="scientific">Marinobacter salsuginis</name>
    <dbReference type="NCBI Taxonomy" id="418719"/>
    <lineage>
        <taxon>Bacteria</taxon>
        <taxon>Pseudomonadati</taxon>
        <taxon>Pseudomonadota</taxon>
        <taxon>Gammaproteobacteria</taxon>
        <taxon>Pseudomonadales</taxon>
        <taxon>Marinobacteraceae</taxon>
        <taxon>Marinobacter</taxon>
    </lineage>
</organism>
<name>A0A5M3PLC6_9GAMM</name>
<accession>A0A5M3PLC6</accession>
<comment type="caution">
    <text evidence="1">The sequence shown here is derived from an EMBL/GenBank/DDBJ whole genome shotgun (WGS) entry which is preliminary data.</text>
</comment>
<evidence type="ECO:0000313" key="2">
    <source>
        <dbReference type="Proteomes" id="UP000340077"/>
    </source>
</evidence>
<gene>
    <name evidence="1" type="ORF">MS5N3_11180</name>
</gene>
<dbReference type="Proteomes" id="UP000340077">
    <property type="component" value="Unassembled WGS sequence"/>
</dbReference>
<sequence length="67" mass="7245">MGIPVRLCSMSDALRAALSDSLFGSNQLATEHFELDQLLPNNPQITPMGGAIFPQYPSTILIMILNA</sequence>